<dbReference type="EMBL" id="JANTQA010000042">
    <property type="protein sequence ID" value="KAJ3434780.1"/>
    <property type="molecule type" value="Genomic_DNA"/>
</dbReference>
<evidence type="ECO:0000313" key="2">
    <source>
        <dbReference type="EMBL" id="KAJ3434780.1"/>
    </source>
</evidence>
<name>A0AAV7Z163_9EUKA</name>
<feature type="region of interest" description="Disordered" evidence="1">
    <location>
        <begin position="76"/>
        <end position="131"/>
    </location>
</feature>
<reference evidence="2" key="1">
    <citation type="submission" date="2022-08" db="EMBL/GenBank/DDBJ databases">
        <title>Novel sulphate-reducing endosymbionts in the free-living metamonad Anaeramoeba.</title>
        <authorList>
            <person name="Jerlstrom-Hultqvist J."/>
            <person name="Cepicka I."/>
            <person name="Gallot-Lavallee L."/>
            <person name="Salas-Leiva D."/>
            <person name="Curtis B.A."/>
            <person name="Zahonova K."/>
            <person name="Pipaliya S."/>
            <person name="Dacks J."/>
            <person name="Roger A.J."/>
        </authorList>
    </citation>
    <scope>NUCLEOTIDE SEQUENCE</scope>
    <source>
        <strain evidence="2">Busselton2</strain>
    </source>
</reference>
<organism evidence="2 3">
    <name type="scientific">Anaeramoeba flamelloides</name>
    <dbReference type="NCBI Taxonomy" id="1746091"/>
    <lineage>
        <taxon>Eukaryota</taxon>
        <taxon>Metamonada</taxon>
        <taxon>Anaeramoebidae</taxon>
        <taxon>Anaeramoeba</taxon>
    </lineage>
</organism>
<dbReference type="AlphaFoldDB" id="A0AAV7Z163"/>
<feature type="region of interest" description="Disordered" evidence="1">
    <location>
        <begin position="1"/>
        <end position="37"/>
    </location>
</feature>
<feature type="compositionally biased region" description="Basic residues" evidence="1">
    <location>
        <begin position="120"/>
        <end position="129"/>
    </location>
</feature>
<feature type="compositionally biased region" description="Basic residues" evidence="1">
    <location>
        <begin position="20"/>
        <end position="35"/>
    </location>
</feature>
<gene>
    <name evidence="2" type="ORF">M0812_01901</name>
</gene>
<dbReference type="Proteomes" id="UP001146793">
    <property type="component" value="Unassembled WGS sequence"/>
</dbReference>
<accession>A0AAV7Z163</accession>
<evidence type="ECO:0000313" key="3">
    <source>
        <dbReference type="Proteomes" id="UP001146793"/>
    </source>
</evidence>
<feature type="compositionally biased region" description="Basic and acidic residues" evidence="1">
    <location>
        <begin position="83"/>
        <end position="97"/>
    </location>
</feature>
<protein>
    <submittedName>
        <fullName evidence="2">Uncharacterized protein</fullName>
    </submittedName>
</protein>
<feature type="compositionally biased region" description="Basic and acidic residues" evidence="1">
    <location>
        <begin position="106"/>
        <end position="119"/>
    </location>
</feature>
<proteinExistence type="predicted"/>
<comment type="caution">
    <text evidence="2">The sequence shown here is derived from an EMBL/GenBank/DDBJ whole genome shotgun (WGS) entry which is preliminary data.</text>
</comment>
<evidence type="ECO:0000256" key="1">
    <source>
        <dbReference type="SAM" id="MobiDB-lite"/>
    </source>
</evidence>
<sequence length="164" mass="19662">MSYENFMGGKLNLKVPLPKRVSKSRARRRRKKKKLERLNQIIINNPEILKHLDDPDIDPEKQKKILSLLSTEDGRKSLLNSKDLNKDNEKEKEKEKEEDKEEDQDQESKEQIELTETEKRFKHSRKNNLKNRLFESAKLSHREKVSKYNEKLEKQSDFFDLQKV</sequence>